<feature type="active site" description="Charge relay system" evidence="10 11">
    <location>
        <position position="128"/>
    </location>
</feature>
<comment type="subcellular location">
    <subcellularLocation>
        <location evidence="2">Secreted</location>
    </subcellularLocation>
</comment>
<evidence type="ECO:0000256" key="4">
    <source>
        <dbReference type="ARBA" id="ARBA00022525"/>
    </source>
</evidence>
<evidence type="ECO:0000256" key="13">
    <source>
        <dbReference type="SAM" id="SignalP"/>
    </source>
</evidence>
<dbReference type="SUPFAM" id="SSF54897">
    <property type="entry name" value="Protease propeptides/inhibitors"/>
    <property type="match status" value="1"/>
</dbReference>
<feature type="domain" description="Peptidase S8/S53" evidence="14">
    <location>
        <begin position="119"/>
        <end position="367"/>
    </location>
</feature>
<reference evidence="15 16" key="1">
    <citation type="submission" date="2017-06" db="EMBL/GenBank/DDBJ databases">
        <title>the draft geome sequence of Illustriluteabacillus marina B3227.</title>
        <authorList>
            <person name="He R.-H."/>
            <person name="Du Z.-J."/>
        </authorList>
    </citation>
    <scope>NUCLEOTIDE SEQUENCE [LARGE SCALE GENOMIC DNA]</scope>
    <source>
        <strain evidence="15 16">B3227</strain>
    </source>
</reference>
<comment type="similarity">
    <text evidence="3 11 12">Belongs to the peptidase S8 family.</text>
</comment>
<evidence type="ECO:0000256" key="10">
    <source>
        <dbReference type="PIRSR" id="PIRSR615500-1"/>
    </source>
</evidence>
<keyword evidence="5 11" id="KW-0645">Protease</keyword>
<feature type="active site" description="Charge relay system" evidence="10 11">
    <location>
        <position position="164"/>
    </location>
</feature>
<keyword evidence="13" id="KW-0732">Signal</keyword>
<dbReference type="InterPro" id="IPR015500">
    <property type="entry name" value="Peptidase_S8_subtilisin-rel"/>
</dbReference>
<feature type="active site" description="Charge relay system" evidence="10 11">
    <location>
        <position position="322"/>
    </location>
</feature>
<dbReference type="InterPro" id="IPR034202">
    <property type="entry name" value="Subtilisin_Carlsberg-like"/>
</dbReference>
<dbReference type="PANTHER" id="PTHR43806">
    <property type="entry name" value="PEPTIDASE S8"/>
    <property type="match status" value="1"/>
</dbReference>
<dbReference type="PRINTS" id="PR00723">
    <property type="entry name" value="SUBTILISIN"/>
</dbReference>
<dbReference type="AlphaFoldDB" id="A0A2I0QTH2"/>
<dbReference type="PROSITE" id="PS00138">
    <property type="entry name" value="SUBTILASE_SER"/>
    <property type="match status" value="1"/>
</dbReference>
<evidence type="ECO:0000256" key="3">
    <source>
        <dbReference type="ARBA" id="ARBA00011073"/>
    </source>
</evidence>
<dbReference type="PROSITE" id="PS00136">
    <property type="entry name" value="SUBTILASE_ASP"/>
    <property type="match status" value="1"/>
</dbReference>
<comment type="cofactor">
    <cofactor evidence="1">
        <name>Ca(2+)</name>
        <dbReference type="ChEBI" id="CHEBI:29108"/>
    </cofactor>
</comment>
<dbReference type="RefSeq" id="WP_101331250.1">
    <property type="nucleotide sequence ID" value="NZ_PJNH01000002.1"/>
</dbReference>
<keyword evidence="8 11" id="KW-0720">Serine protease</keyword>
<dbReference type="Pfam" id="PF00082">
    <property type="entry name" value="Peptidase_S8"/>
    <property type="match status" value="1"/>
</dbReference>
<sequence>MKKLLSILLILGLMAIPFQGAVFAEGPPDKDEYLVMFDGQAHKGLLKAFGVDDEDVLHEYDLLEVVHVELTENQANGLSNHPQIKHVDENAEAQAVGETVPYGIDQVQGTQAQNSGFTGSGVDVAVLDTGIDRSHEDLTANVQGGYSVFDDAENSDPYNDGNGHGTHVAGTVAAVDNDLGVLGVAPSTNLYAVKVLDNDGSGSYAGIAEGIEWAVQNDMDVINMSLGGSQSSSVLEEFSNLANNEGLLVVAAAGNDGNRGGNNDTVGYPAKYDSVMAVAAVDENNNRATFSSTGPAVEISAPGVDILSTTPGDTYSSFNGTSMASPHVAGVAALVWEAKSNLTNDELRQLLKDTAVELGASHQYGAGLVQAADAINQ</sequence>
<dbReference type="InterPro" id="IPR022398">
    <property type="entry name" value="Peptidase_S8_His-AS"/>
</dbReference>
<evidence type="ECO:0000259" key="14">
    <source>
        <dbReference type="Pfam" id="PF00082"/>
    </source>
</evidence>
<comment type="caution">
    <text evidence="15">The sequence shown here is derived from an EMBL/GenBank/DDBJ whole genome shotgun (WGS) entry which is preliminary data.</text>
</comment>
<dbReference type="GO" id="GO:0004252">
    <property type="term" value="F:serine-type endopeptidase activity"/>
    <property type="evidence" value="ECO:0007669"/>
    <property type="project" value="UniProtKB-UniRule"/>
</dbReference>
<dbReference type="Gene3D" id="3.40.50.200">
    <property type="entry name" value="Peptidase S8/S53 domain"/>
    <property type="match status" value="1"/>
</dbReference>
<dbReference type="Proteomes" id="UP000243524">
    <property type="component" value="Unassembled WGS sequence"/>
</dbReference>
<keyword evidence="9" id="KW-0106">Calcium</keyword>
<dbReference type="OrthoDB" id="9798386at2"/>
<evidence type="ECO:0000256" key="12">
    <source>
        <dbReference type="RuleBase" id="RU003355"/>
    </source>
</evidence>
<dbReference type="GO" id="GO:0005576">
    <property type="term" value="C:extracellular region"/>
    <property type="evidence" value="ECO:0007669"/>
    <property type="project" value="UniProtKB-SubCell"/>
</dbReference>
<dbReference type="InterPro" id="IPR023827">
    <property type="entry name" value="Peptidase_S8_Asp-AS"/>
</dbReference>
<evidence type="ECO:0000256" key="11">
    <source>
        <dbReference type="PROSITE-ProRule" id="PRU01240"/>
    </source>
</evidence>
<evidence type="ECO:0000256" key="8">
    <source>
        <dbReference type="ARBA" id="ARBA00022825"/>
    </source>
</evidence>
<evidence type="ECO:0000313" key="16">
    <source>
        <dbReference type="Proteomes" id="UP000243524"/>
    </source>
</evidence>
<gene>
    <name evidence="15" type="ORF">CEY16_06820</name>
</gene>
<protein>
    <submittedName>
        <fullName evidence="15">Peptidase S8</fullName>
    </submittedName>
</protein>
<dbReference type="GO" id="GO:0006508">
    <property type="term" value="P:proteolysis"/>
    <property type="evidence" value="ECO:0007669"/>
    <property type="project" value="UniProtKB-KW"/>
</dbReference>
<dbReference type="InterPro" id="IPR037045">
    <property type="entry name" value="S8pro/Inhibitor_I9_sf"/>
</dbReference>
<name>A0A2I0QTH2_9BACI</name>
<dbReference type="InterPro" id="IPR000209">
    <property type="entry name" value="Peptidase_S8/S53_dom"/>
</dbReference>
<dbReference type="PANTHER" id="PTHR43806:SF11">
    <property type="entry name" value="CEREVISIN-RELATED"/>
    <property type="match status" value="1"/>
</dbReference>
<proteinExistence type="inferred from homology"/>
<feature type="chain" id="PRO_5014163935" evidence="13">
    <location>
        <begin position="25"/>
        <end position="377"/>
    </location>
</feature>
<keyword evidence="16" id="KW-1185">Reference proteome</keyword>
<keyword evidence="4" id="KW-0964">Secreted</keyword>
<accession>A0A2I0QTH2</accession>
<dbReference type="InterPro" id="IPR023828">
    <property type="entry name" value="Peptidase_S8_Ser-AS"/>
</dbReference>
<dbReference type="PROSITE" id="PS51892">
    <property type="entry name" value="SUBTILASE"/>
    <property type="match status" value="1"/>
</dbReference>
<dbReference type="InterPro" id="IPR036852">
    <property type="entry name" value="Peptidase_S8/S53_dom_sf"/>
</dbReference>
<feature type="signal peptide" evidence="13">
    <location>
        <begin position="1"/>
        <end position="24"/>
    </location>
</feature>
<evidence type="ECO:0000256" key="6">
    <source>
        <dbReference type="ARBA" id="ARBA00022723"/>
    </source>
</evidence>
<evidence type="ECO:0000256" key="1">
    <source>
        <dbReference type="ARBA" id="ARBA00001913"/>
    </source>
</evidence>
<dbReference type="EMBL" id="PJNH01000002">
    <property type="protein sequence ID" value="PKR77642.1"/>
    <property type="molecule type" value="Genomic_DNA"/>
</dbReference>
<dbReference type="CDD" id="cd07477">
    <property type="entry name" value="Peptidases_S8_Subtilisin_subset"/>
    <property type="match status" value="1"/>
</dbReference>
<evidence type="ECO:0000256" key="2">
    <source>
        <dbReference type="ARBA" id="ARBA00004613"/>
    </source>
</evidence>
<evidence type="ECO:0000313" key="15">
    <source>
        <dbReference type="EMBL" id="PKR77642.1"/>
    </source>
</evidence>
<organism evidence="15 16">
    <name type="scientific">Halalkalibacillus sediminis</name>
    <dbReference type="NCBI Taxonomy" id="2018042"/>
    <lineage>
        <taxon>Bacteria</taxon>
        <taxon>Bacillati</taxon>
        <taxon>Bacillota</taxon>
        <taxon>Bacilli</taxon>
        <taxon>Bacillales</taxon>
        <taxon>Bacillaceae</taxon>
        <taxon>Halalkalibacillus</taxon>
    </lineage>
</organism>
<dbReference type="Gene3D" id="3.30.70.80">
    <property type="entry name" value="Peptidase S8 propeptide/proteinase inhibitor I9"/>
    <property type="match status" value="1"/>
</dbReference>
<keyword evidence="7 11" id="KW-0378">Hydrolase</keyword>
<dbReference type="InterPro" id="IPR050131">
    <property type="entry name" value="Peptidase_S8_subtilisin-like"/>
</dbReference>
<keyword evidence="6" id="KW-0479">Metal-binding</keyword>
<evidence type="ECO:0000256" key="9">
    <source>
        <dbReference type="ARBA" id="ARBA00022837"/>
    </source>
</evidence>
<dbReference type="PROSITE" id="PS00137">
    <property type="entry name" value="SUBTILASE_HIS"/>
    <property type="match status" value="1"/>
</dbReference>
<evidence type="ECO:0000256" key="7">
    <source>
        <dbReference type="ARBA" id="ARBA00022801"/>
    </source>
</evidence>
<evidence type="ECO:0000256" key="5">
    <source>
        <dbReference type="ARBA" id="ARBA00022670"/>
    </source>
</evidence>
<dbReference type="SUPFAM" id="SSF52743">
    <property type="entry name" value="Subtilisin-like"/>
    <property type="match status" value="1"/>
</dbReference>
<dbReference type="GO" id="GO:0046872">
    <property type="term" value="F:metal ion binding"/>
    <property type="evidence" value="ECO:0007669"/>
    <property type="project" value="UniProtKB-KW"/>
</dbReference>